<dbReference type="SUPFAM" id="SSF111337">
    <property type="entry name" value="QueA-like"/>
    <property type="match status" value="1"/>
</dbReference>
<dbReference type="InterPro" id="IPR036100">
    <property type="entry name" value="QueA_sf"/>
</dbReference>
<organism evidence="5 6">
    <name type="scientific">Kribbella albertanoniae</name>
    <dbReference type="NCBI Taxonomy" id="1266829"/>
    <lineage>
        <taxon>Bacteria</taxon>
        <taxon>Bacillati</taxon>
        <taxon>Actinomycetota</taxon>
        <taxon>Actinomycetes</taxon>
        <taxon>Propionibacteriales</taxon>
        <taxon>Kribbellaceae</taxon>
        <taxon>Kribbella</taxon>
    </lineage>
</organism>
<dbReference type="InterPro" id="IPR042118">
    <property type="entry name" value="QueA_dom1"/>
</dbReference>
<evidence type="ECO:0000313" key="6">
    <source>
        <dbReference type="Proteomes" id="UP000295075"/>
    </source>
</evidence>
<dbReference type="GO" id="GO:0008616">
    <property type="term" value="P:tRNA queuosine(34) biosynthetic process"/>
    <property type="evidence" value="ECO:0007669"/>
    <property type="project" value="UniProtKB-KW"/>
</dbReference>
<dbReference type="RefSeq" id="WP_132407124.1">
    <property type="nucleotide sequence ID" value="NZ_SMKA01000057.1"/>
</dbReference>
<keyword evidence="5" id="KW-0413">Isomerase</keyword>
<sequence>MTVHPHTRFVLPDSLNATEPPEARGLSRDQVKLLVAEGSTVTHTRFDRIGDHLRPGDLLLVNTSGTLPAAVDGTWITNSCMAPVVVHFSTALDDGNWVVELRNGGEPTFGGTAGDQVELPRGILTLLAPHQPGANRLWRAKPPVTDMISYLQRHGRPITYSYVNKRWPIASYQTVFARDPGSAEMPSAARPFSFELVSRLAAQGVLIAPITLHCGVSSLESHEPPLPERYDVPEHTARLVNWVKGNGGRIVAVGTTAVRAIESAVAADGSVVAAHGWTDLVLGPDHPAAVVDGLVTGMHAPEASHLLLLEAVAGGGTVQQAYDAALHERYLWHEFGDSCLVLK</sequence>
<evidence type="ECO:0000256" key="4">
    <source>
        <dbReference type="ARBA" id="ARBA00022785"/>
    </source>
</evidence>
<dbReference type="AlphaFoldDB" id="A0A4R4Q3F0"/>
<dbReference type="Proteomes" id="UP000295075">
    <property type="component" value="Unassembled WGS sequence"/>
</dbReference>
<protein>
    <submittedName>
        <fullName evidence="5">S-adenosylmethionine:tRNA ribosyltransferase-isomerase</fullName>
    </submittedName>
</protein>
<evidence type="ECO:0000256" key="2">
    <source>
        <dbReference type="ARBA" id="ARBA00022679"/>
    </source>
</evidence>
<proteinExistence type="predicted"/>
<keyword evidence="2 5" id="KW-0808">Transferase</keyword>
<evidence type="ECO:0000256" key="1">
    <source>
        <dbReference type="ARBA" id="ARBA00022490"/>
    </source>
</evidence>
<keyword evidence="3" id="KW-0949">S-adenosyl-L-methionine</keyword>
<evidence type="ECO:0000313" key="5">
    <source>
        <dbReference type="EMBL" id="TDC29586.1"/>
    </source>
</evidence>
<dbReference type="InterPro" id="IPR003699">
    <property type="entry name" value="QueA"/>
</dbReference>
<evidence type="ECO:0000256" key="3">
    <source>
        <dbReference type="ARBA" id="ARBA00022691"/>
    </source>
</evidence>
<dbReference type="EMBL" id="SMKA01000057">
    <property type="protein sequence ID" value="TDC29586.1"/>
    <property type="molecule type" value="Genomic_DNA"/>
</dbReference>
<comment type="caution">
    <text evidence="5">The sequence shown here is derived from an EMBL/GenBank/DDBJ whole genome shotgun (WGS) entry which is preliminary data.</text>
</comment>
<keyword evidence="4" id="KW-0671">Queuosine biosynthesis</keyword>
<dbReference type="Pfam" id="PF02547">
    <property type="entry name" value="Queuosine_synth"/>
    <property type="match status" value="1"/>
</dbReference>
<name>A0A4R4Q3F0_9ACTN</name>
<dbReference type="InterPro" id="IPR042119">
    <property type="entry name" value="QueA_dom2"/>
</dbReference>
<gene>
    <name evidence="5" type="ORF">E1261_15335</name>
</gene>
<dbReference type="Gene3D" id="3.40.1780.10">
    <property type="entry name" value="QueA-like"/>
    <property type="match status" value="1"/>
</dbReference>
<dbReference type="PANTHER" id="PTHR30307">
    <property type="entry name" value="S-ADENOSYLMETHIONINE:TRNA RIBOSYLTRANSFERASE-ISOMERASE"/>
    <property type="match status" value="1"/>
</dbReference>
<dbReference type="PANTHER" id="PTHR30307:SF0">
    <property type="entry name" value="S-ADENOSYLMETHIONINE:TRNA RIBOSYLTRANSFERASE-ISOMERASE"/>
    <property type="match status" value="1"/>
</dbReference>
<dbReference type="GO" id="GO:0051075">
    <property type="term" value="F:S-adenosylmethionine:tRNA ribosyltransferase-isomerase activity"/>
    <property type="evidence" value="ECO:0007669"/>
    <property type="project" value="TreeGrafter"/>
</dbReference>
<keyword evidence="1" id="KW-0963">Cytoplasm</keyword>
<dbReference type="Gene3D" id="2.40.10.240">
    <property type="entry name" value="QueA-like"/>
    <property type="match status" value="1"/>
</dbReference>
<keyword evidence="6" id="KW-1185">Reference proteome</keyword>
<accession>A0A4R4Q3F0</accession>
<dbReference type="OrthoDB" id="9783887at2"/>
<reference evidence="5 6" key="1">
    <citation type="submission" date="2019-03" db="EMBL/GenBank/DDBJ databases">
        <title>Draft genome sequences of novel Actinobacteria.</title>
        <authorList>
            <person name="Sahin N."/>
            <person name="Ay H."/>
            <person name="Saygin H."/>
        </authorList>
    </citation>
    <scope>NUCLEOTIDE SEQUENCE [LARGE SCALE GENOMIC DNA]</scope>
    <source>
        <strain evidence="5 6">JCM 30547</strain>
    </source>
</reference>